<reference evidence="2" key="1">
    <citation type="journal article" date="2019" name="Int. J. Syst. Evol. Microbiol.">
        <title>The Global Catalogue of Microorganisms (GCM) 10K type strain sequencing project: providing services to taxonomists for standard genome sequencing and annotation.</title>
        <authorList>
            <consortium name="The Broad Institute Genomics Platform"/>
            <consortium name="The Broad Institute Genome Sequencing Center for Infectious Disease"/>
            <person name="Wu L."/>
            <person name="Ma J."/>
        </authorList>
    </citation>
    <scope>NUCLEOTIDE SEQUENCE [LARGE SCALE GENOMIC DNA]</scope>
    <source>
        <strain evidence="2">CCM 8903</strain>
    </source>
</reference>
<dbReference type="Gene3D" id="1.10.10.10">
    <property type="entry name" value="Winged helix-like DNA-binding domain superfamily/Winged helix DNA-binding domain"/>
    <property type="match status" value="1"/>
</dbReference>
<dbReference type="InterPro" id="IPR036390">
    <property type="entry name" value="WH_DNA-bd_sf"/>
</dbReference>
<dbReference type="InterPro" id="IPR036388">
    <property type="entry name" value="WH-like_DNA-bd_sf"/>
</dbReference>
<gene>
    <name evidence="1" type="ORF">ACFQ5J_11515</name>
</gene>
<comment type="caution">
    <text evidence="1">The sequence shown here is derived from an EMBL/GenBank/DDBJ whole genome shotgun (WGS) entry which is preliminary data.</text>
</comment>
<evidence type="ECO:0000313" key="2">
    <source>
        <dbReference type="Proteomes" id="UP001597252"/>
    </source>
</evidence>
<keyword evidence="2" id="KW-1185">Reference proteome</keyword>
<dbReference type="PANTHER" id="PTHR33221:SF15">
    <property type="entry name" value="HTH-TYPE TRANSCRIPTIONAL REGULATOR YWGB-RELATED"/>
    <property type="match status" value="1"/>
</dbReference>
<sequence length="144" mass="15258">MKYSHKLSDAVHILAYVAIAPTDDLSSTMIAASIESNPSLVRRLMAKLVKAGLLQSQPGTVAPALGKAPAAISLLAVYRAVEDKQSLLHVDEQTNPQCIIGGNIQATLNGFYDDVQQAAEAKMAQVSLADITADILTREAAKTK</sequence>
<accession>A0ABW4EAT3</accession>
<protein>
    <submittedName>
        <fullName evidence="1">Rrf2 family transcriptional regulator</fullName>
    </submittedName>
</protein>
<dbReference type="RefSeq" id="WP_125753856.1">
    <property type="nucleotide sequence ID" value="NZ_JBHTON010000045.1"/>
</dbReference>
<evidence type="ECO:0000313" key="1">
    <source>
        <dbReference type="EMBL" id="MFD1485854.1"/>
    </source>
</evidence>
<organism evidence="1 2">
    <name type="scientific">Lacticaseibacillus baoqingensis</name>
    <dbReference type="NCBI Taxonomy" id="2486013"/>
    <lineage>
        <taxon>Bacteria</taxon>
        <taxon>Bacillati</taxon>
        <taxon>Bacillota</taxon>
        <taxon>Bacilli</taxon>
        <taxon>Lactobacillales</taxon>
        <taxon>Lactobacillaceae</taxon>
        <taxon>Lacticaseibacillus</taxon>
    </lineage>
</organism>
<dbReference type="InterPro" id="IPR000944">
    <property type="entry name" value="Tscrpt_reg_Rrf2"/>
</dbReference>
<dbReference type="PROSITE" id="PS51197">
    <property type="entry name" value="HTH_RRF2_2"/>
    <property type="match status" value="1"/>
</dbReference>
<proteinExistence type="predicted"/>
<name>A0ABW4EAT3_9LACO</name>
<dbReference type="EMBL" id="JBHTON010000045">
    <property type="protein sequence ID" value="MFD1485854.1"/>
    <property type="molecule type" value="Genomic_DNA"/>
</dbReference>
<dbReference type="Pfam" id="PF02082">
    <property type="entry name" value="Rrf2"/>
    <property type="match status" value="1"/>
</dbReference>
<dbReference type="PANTHER" id="PTHR33221">
    <property type="entry name" value="WINGED HELIX-TURN-HELIX TRANSCRIPTIONAL REGULATOR, RRF2 FAMILY"/>
    <property type="match status" value="1"/>
</dbReference>
<dbReference type="Proteomes" id="UP001597252">
    <property type="component" value="Unassembled WGS sequence"/>
</dbReference>
<dbReference type="SUPFAM" id="SSF46785">
    <property type="entry name" value="Winged helix' DNA-binding domain"/>
    <property type="match status" value="1"/>
</dbReference>